<keyword evidence="1 3" id="KW-0853">WD repeat</keyword>
<gene>
    <name evidence="5" type="ORF">CSUI_008588</name>
</gene>
<dbReference type="SMART" id="SM00320">
    <property type="entry name" value="WD40"/>
    <property type="match status" value="2"/>
</dbReference>
<evidence type="ECO:0000256" key="3">
    <source>
        <dbReference type="PROSITE-ProRule" id="PRU00221"/>
    </source>
</evidence>
<keyword evidence="2" id="KW-0677">Repeat</keyword>
<feature type="non-terminal residue" evidence="5">
    <location>
        <position position="1051"/>
    </location>
</feature>
<dbReference type="GO" id="GO:0006283">
    <property type="term" value="P:transcription-coupled nucleotide-excision repair"/>
    <property type="evidence" value="ECO:0007669"/>
    <property type="project" value="InterPro"/>
</dbReference>
<comment type="caution">
    <text evidence="5">The sequence shown here is derived from an EMBL/GenBank/DDBJ whole genome shotgun (WGS) entry which is preliminary data.</text>
</comment>
<dbReference type="InterPro" id="IPR042238">
    <property type="entry name" value="Rad28/ERCC8/Ckn1/ATCSA-1"/>
</dbReference>
<evidence type="ECO:0000313" key="5">
    <source>
        <dbReference type="EMBL" id="PHJ17590.1"/>
    </source>
</evidence>
<keyword evidence="6" id="KW-1185">Reference proteome</keyword>
<dbReference type="GO" id="GO:0000109">
    <property type="term" value="C:nucleotide-excision repair complex"/>
    <property type="evidence" value="ECO:0007669"/>
    <property type="project" value="TreeGrafter"/>
</dbReference>
<dbReference type="PROSITE" id="PS00678">
    <property type="entry name" value="WD_REPEATS_1"/>
    <property type="match status" value="1"/>
</dbReference>
<feature type="compositionally biased region" description="Low complexity" evidence="4">
    <location>
        <begin position="312"/>
        <end position="345"/>
    </location>
</feature>
<dbReference type="RefSeq" id="XP_067919308.1">
    <property type="nucleotide sequence ID" value="XM_068068716.1"/>
</dbReference>
<dbReference type="GO" id="GO:0043161">
    <property type="term" value="P:proteasome-mediated ubiquitin-dependent protein catabolic process"/>
    <property type="evidence" value="ECO:0007669"/>
    <property type="project" value="TreeGrafter"/>
</dbReference>
<evidence type="ECO:0000256" key="4">
    <source>
        <dbReference type="SAM" id="MobiDB-lite"/>
    </source>
</evidence>
<dbReference type="GeneID" id="94431927"/>
<feature type="compositionally biased region" description="Basic and acidic residues" evidence="4">
    <location>
        <begin position="621"/>
        <end position="633"/>
    </location>
</feature>
<dbReference type="OrthoDB" id="332894at2759"/>
<feature type="repeat" description="WD" evidence="3">
    <location>
        <begin position="37"/>
        <end position="79"/>
    </location>
</feature>
<feature type="compositionally biased region" description="Basic and acidic residues" evidence="4">
    <location>
        <begin position="566"/>
        <end position="588"/>
    </location>
</feature>
<reference evidence="5 6" key="1">
    <citation type="journal article" date="2017" name="Int. J. Parasitol.">
        <title>The genome of the protozoan parasite Cystoisospora suis and a reverse vaccinology approach to identify vaccine candidates.</title>
        <authorList>
            <person name="Palmieri N."/>
            <person name="Shrestha A."/>
            <person name="Ruttkowski B."/>
            <person name="Beck T."/>
            <person name="Vogl C."/>
            <person name="Tomley F."/>
            <person name="Blake D.P."/>
            <person name="Joachim A."/>
        </authorList>
    </citation>
    <scope>NUCLEOTIDE SEQUENCE [LARGE SCALE GENOMIC DNA]</scope>
    <source>
        <strain evidence="5 6">Wien I</strain>
    </source>
</reference>
<sequence>MPTDSSSSSPTCLLACGGGDGSVLICDLRIGASVQTLLSHQAGVWSLCWHTRRSHELFSACAEGKMKAWDVRRGDRVLYEFNHLIPDVEFLEAHRSSFYEACSSSSSPPFKDRQEGDDPLFDALPSLPPHGSLHENESSKDRQEKKIFSSSSFSLSSSSALFDPSSSPLRSADSLFQNSLPSLDELHEASQPSSSSTLSSSSSSPSSSCFPNLPVKQERDVDGRPPPSSLHLHRVQPSSSSSFSLSLEDDTIPKQIKQEDLPRIESRHSHFLSSPSSSSFSSSLPSSSFHSSSSRRPLLSEEEPTQRRKDSSSSWSLPLPLFDSSRPDDISSSSSLSSFSSSYDRLPSHTQSQPHETVNPRRHLSSSSSFSNDTKSRKIKKDIPAERTALLSSSSSCYSDLSIQRRSSQSHPSPRMHPSPPVRTARQGTSSSSSKKRGFLLPYMPALERIYRPLLVSEEKNEKVGRCKGEESQSELKRKKEAKEEVFPPLRPQPSSTGSKLSAGPDSRRSSMSAKRRRAGAAGEEEEETGKKGEEGFLLKKKQKRRKEKMENEGESGGDVAGMTKRQHEEKKRETHETEKKKNNERDSSTSSSSPLSTAENRKMRKAEEDEEKKTKQKKKKGEEEKNEEDKDGLGSLMSMYGSYMRRQREQREKQGEKGLSNNRKGRSPLHTRGLRNEETPFSSSSSFLSSPRRSVKPVAQDFPSREIAKGNESENDTKKKKKKTRRENERKEEEEENSFSSSIIGESAEATMKRITGGGASYSHVRRKLGRYTLSFPSSSSSSSSFSTPCWAHESGVTDLASDGLYVLSSSLDGRLRLWNADTGAHCFVYYDLVKPLSSSSSSSAFSEGGRERRSLRSQRNDVQPPLTAERRRRRLRGTRRRDEEEEVSTRGRDISHSSSSSSFSPFPLSSSLTPGPSSSLGGGDLNTSLNDPLRVIEDEIEDPRSARRQIPRRRRGGSEGEFDDGGNIPRLNLSTRALSSRGHYHPGVYTPHGTSYVATRVPSCHLFNRASSALLHRNQFSLSGSGRFVLHGSGEEIRVFEVLTGACQS</sequence>
<organism evidence="5 6">
    <name type="scientific">Cystoisospora suis</name>
    <dbReference type="NCBI Taxonomy" id="483139"/>
    <lineage>
        <taxon>Eukaryota</taxon>
        <taxon>Sar</taxon>
        <taxon>Alveolata</taxon>
        <taxon>Apicomplexa</taxon>
        <taxon>Conoidasida</taxon>
        <taxon>Coccidia</taxon>
        <taxon>Eucoccidiorida</taxon>
        <taxon>Eimeriorina</taxon>
        <taxon>Sarcocystidae</taxon>
        <taxon>Cystoisospora</taxon>
    </lineage>
</organism>
<dbReference type="PROSITE" id="PS50082">
    <property type="entry name" value="WD_REPEATS_2"/>
    <property type="match status" value="1"/>
</dbReference>
<evidence type="ECO:0000256" key="2">
    <source>
        <dbReference type="ARBA" id="ARBA00022737"/>
    </source>
</evidence>
<dbReference type="InterPro" id="IPR001680">
    <property type="entry name" value="WD40_rpt"/>
</dbReference>
<dbReference type="InterPro" id="IPR036322">
    <property type="entry name" value="WD40_repeat_dom_sf"/>
</dbReference>
<dbReference type="SUPFAM" id="SSF50978">
    <property type="entry name" value="WD40 repeat-like"/>
    <property type="match status" value="1"/>
</dbReference>
<dbReference type="EMBL" id="MIGC01004855">
    <property type="protein sequence ID" value="PHJ17590.1"/>
    <property type="molecule type" value="Genomic_DNA"/>
</dbReference>
<feature type="compositionally biased region" description="Low complexity" evidence="4">
    <location>
        <begin position="190"/>
        <end position="208"/>
    </location>
</feature>
<feature type="region of interest" description="Disordered" evidence="4">
    <location>
        <begin position="458"/>
        <end position="746"/>
    </location>
</feature>
<feature type="compositionally biased region" description="Low complexity" evidence="4">
    <location>
        <begin position="390"/>
        <end position="413"/>
    </location>
</feature>
<dbReference type="PANTHER" id="PTHR46202:SF1">
    <property type="entry name" value="DNA EXCISION REPAIR PROTEIN ERCC-8"/>
    <property type="match status" value="1"/>
</dbReference>
<protein>
    <submittedName>
        <fullName evidence="5">Wd g-beta repeat-containing protein</fullName>
    </submittedName>
</protein>
<evidence type="ECO:0000256" key="1">
    <source>
        <dbReference type="ARBA" id="ARBA00022574"/>
    </source>
</evidence>
<dbReference type="Proteomes" id="UP000221165">
    <property type="component" value="Unassembled WGS sequence"/>
</dbReference>
<feature type="compositionally biased region" description="Basic residues" evidence="4">
    <location>
        <begin position="872"/>
        <end position="881"/>
    </location>
</feature>
<dbReference type="GO" id="GO:0031464">
    <property type="term" value="C:Cul4A-RING E3 ubiquitin ligase complex"/>
    <property type="evidence" value="ECO:0007669"/>
    <property type="project" value="TreeGrafter"/>
</dbReference>
<dbReference type="Gene3D" id="2.130.10.10">
    <property type="entry name" value="YVTN repeat-like/Quinoprotein amine dehydrogenase"/>
    <property type="match status" value="2"/>
</dbReference>
<feature type="region of interest" description="Disordered" evidence="4">
    <location>
        <begin position="102"/>
        <end position="145"/>
    </location>
</feature>
<dbReference type="PANTHER" id="PTHR46202">
    <property type="entry name" value="DNA EXCISION REPAIR PROTEIN ERCC-8"/>
    <property type="match status" value="1"/>
</dbReference>
<feature type="compositionally biased region" description="Low complexity" evidence="4">
    <location>
        <begin position="898"/>
        <end position="921"/>
    </location>
</feature>
<feature type="compositionally biased region" description="Basic and acidic residues" evidence="4">
    <location>
        <begin position="704"/>
        <end position="718"/>
    </location>
</feature>
<accession>A0A2C6K8I4</accession>
<feature type="compositionally biased region" description="Basic and acidic residues" evidence="4">
    <location>
        <begin position="529"/>
        <end position="538"/>
    </location>
</feature>
<feature type="compositionally biased region" description="Basic and acidic residues" evidence="4">
    <location>
        <begin position="458"/>
        <end position="486"/>
    </location>
</feature>
<dbReference type="VEuPathDB" id="ToxoDB:CSUI_008588"/>
<dbReference type="InterPro" id="IPR019775">
    <property type="entry name" value="WD40_repeat_CS"/>
</dbReference>
<feature type="compositionally biased region" description="Low complexity" evidence="4">
    <location>
        <begin position="589"/>
        <end position="598"/>
    </location>
</feature>
<dbReference type="Pfam" id="PF00400">
    <property type="entry name" value="WD40"/>
    <property type="match status" value="2"/>
</dbReference>
<feature type="compositionally biased region" description="Basic and acidic residues" evidence="4">
    <location>
        <begin position="936"/>
        <end position="947"/>
    </location>
</feature>
<feature type="compositionally biased region" description="Basic residues" evidence="4">
    <location>
        <begin position="664"/>
        <end position="674"/>
    </location>
</feature>
<dbReference type="InterPro" id="IPR015943">
    <property type="entry name" value="WD40/YVTN_repeat-like_dom_sf"/>
</dbReference>
<feature type="compositionally biased region" description="Low complexity" evidence="4">
    <location>
        <begin position="271"/>
        <end position="297"/>
    </location>
</feature>
<feature type="region of interest" description="Disordered" evidence="4">
    <location>
        <begin position="839"/>
        <end position="973"/>
    </location>
</feature>
<evidence type="ECO:0000313" key="6">
    <source>
        <dbReference type="Proteomes" id="UP000221165"/>
    </source>
</evidence>
<feature type="compositionally biased region" description="Low complexity" evidence="4">
    <location>
        <begin position="681"/>
        <end position="693"/>
    </location>
</feature>
<name>A0A2C6K8I4_9APIC</name>
<dbReference type="GO" id="GO:0000209">
    <property type="term" value="P:protein polyubiquitination"/>
    <property type="evidence" value="ECO:0007669"/>
    <property type="project" value="TreeGrafter"/>
</dbReference>
<feature type="region of interest" description="Disordered" evidence="4">
    <location>
        <begin position="186"/>
        <end position="442"/>
    </location>
</feature>
<feature type="compositionally biased region" description="Low complexity" evidence="4">
    <location>
        <begin position="839"/>
        <end position="849"/>
    </location>
</feature>
<feature type="compositionally biased region" description="Basic and acidic residues" evidence="4">
    <location>
        <begin position="600"/>
        <end position="614"/>
    </location>
</feature>
<dbReference type="AlphaFoldDB" id="A0A2C6K8I4"/>
<feature type="compositionally biased region" description="Basic and acidic residues" evidence="4">
    <location>
        <begin position="256"/>
        <end position="268"/>
    </location>
</feature>
<feature type="compositionally biased region" description="Basic residues" evidence="4">
    <location>
        <begin position="948"/>
        <end position="957"/>
    </location>
</feature>
<feature type="compositionally biased region" description="Basic and acidic residues" evidence="4">
    <location>
        <begin position="132"/>
        <end position="145"/>
    </location>
</feature>
<proteinExistence type="predicted"/>
<feature type="compositionally biased region" description="Basic and acidic residues" evidence="4">
    <location>
        <begin position="647"/>
        <end position="657"/>
    </location>
</feature>